<reference evidence="2" key="1">
    <citation type="submission" date="2018-05" db="EMBL/GenBank/DDBJ databases">
        <title>Leptospira yasudae sp. nov. and Leptospira stimsonii sp. nov., two pathogenic species of the genus Leptospira isolated from environmental sources.</title>
        <authorList>
            <person name="Casanovas-Massana A."/>
            <person name="Hamond C."/>
            <person name="Santos L.A."/>
            <person name="Hacker K.P."/>
            <person name="Balassiano I."/>
            <person name="Medeiros M.A."/>
            <person name="Reis M.G."/>
            <person name="Ko A.I."/>
            <person name="Wunder E.A."/>
        </authorList>
    </citation>
    <scope>NUCLEOTIDE SEQUENCE [LARGE SCALE GENOMIC DNA]</scope>
    <source>
        <strain evidence="2">AMB6-RJ</strain>
    </source>
</reference>
<protein>
    <submittedName>
        <fullName evidence="1">DUF1272 domain-containing protein</fullName>
    </submittedName>
</protein>
<dbReference type="AlphaFoldDB" id="A0A8B3CKJ6"/>
<dbReference type="RefSeq" id="WP_118983513.1">
    <property type="nucleotide sequence ID" value="NZ_QHCS01000007.1"/>
</dbReference>
<proteinExistence type="predicted"/>
<accession>A0A8B3CKJ6</accession>
<dbReference type="InterPro" id="IPR010696">
    <property type="entry name" value="DUF1272"/>
</dbReference>
<evidence type="ECO:0000313" key="2">
    <source>
        <dbReference type="Proteomes" id="UP000266669"/>
    </source>
</evidence>
<dbReference type="EMBL" id="QHCS01000007">
    <property type="protein sequence ID" value="RHX83740.1"/>
    <property type="molecule type" value="Genomic_DNA"/>
</dbReference>
<organism evidence="1 2">
    <name type="scientific">Leptospira stimsonii</name>
    <dbReference type="NCBI Taxonomy" id="2202203"/>
    <lineage>
        <taxon>Bacteria</taxon>
        <taxon>Pseudomonadati</taxon>
        <taxon>Spirochaetota</taxon>
        <taxon>Spirochaetia</taxon>
        <taxon>Leptospirales</taxon>
        <taxon>Leptospiraceae</taxon>
        <taxon>Leptospira</taxon>
    </lineage>
</organism>
<name>A0A8B3CKJ6_9LEPT</name>
<evidence type="ECO:0000313" key="1">
    <source>
        <dbReference type="EMBL" id="RHX83740.1"/>
    </source>
</evidence>
<gene>
    <name evidence="1" type="ORF">DLM78_19800</name>
</gene>
<dbReference type="Proteomes" id="UP000266669">
    <property type="component" value="Unassembled WGS sequence"/>
</dbReference>
<dbReference type="Pfam" id="PF06906">
    <property type="entry name" value="DUF1272"/>
    <property type="match status" value="1"/>
</dbReference>
<comment type="caution">
    <text evidence="1">The sequence shown here is derived from an EMBL/GenBank/DDBJ whole genome shotgun (WGS) entry which is preliminary data.</text>
</comment>
<sequence>MLELRPICENCEKPLPPESSEAVICSFECTFCVSCYEKFLSGICPNCGGNFVPRPIRPKNNWKGDNYLGKYPASTKLKFRPIDPVEHAEFAKKMSQIPPTER</sequence>